<keyword evidence="4 11" id="KW-0285">Flavoprotein</keyword>
<comment type="subcellular location">
    <subcellularLocation>
        <location evidence="12">Cell inner membrane</location>
        <topology evidence="12">Lipid-anchor</topology>
        <orientation evidence="12">Periplasmic side</orientation>
    </subcellularLocation>
</comment>
<dbReference type="PANTHER" id="PTHR30040">
    <property type="entry name" value="THIAMINE BIOSYNTHESIS LIPOPROTEIN APBE"/>
    <property type="match status" value="1"/>
</dbReference>
<evidence type="ECO:0000256" key="5">
    <source>
        <dbReference type="ARBA" id="ARBA00022679"/>
    </source>
</evidence>
<dbReference type="EMBL" id="JBHUHU010000002">
    <property type="protein sequence ID" value="MFD2099474.1"/>
    <property type="molecule type" value="Genomic_DNA"/>
</dbReference>
<evidence type="ECO:0000256" key="6">
    <source>
        <dbReference type="ARBA" id="ARBA00022723"/>
    </source>
</evidence>
<comment type="similarity">
    <text evidence="11 12">Belongs to the ApbE family.</text>
</comment>
<keyword evidence="14" id="KW-1185">Reference proteome</keyword>
<evidence type="ECO:0000256" key="9">
    <source>
        <dbReference type="ARBA" id="ARBA00031306"/>
    </source>
</evidence>
<dbReference type="PIRSF" id="PIRSF006268">
    <property type="entry name" value="ApbE"/>
    <property type="match status" value="1"/>
</dbReference>
<evidence type="ECO:0000256" key="8">
    <source>
        <dbReference type="ARBA" id="ARBA00022842"/>
    </source>
</evidence>
<evidence type="ECO:0000256" key="1">
    <source>
        <dbReference type="ARBA" id="ARBA00001946"/>
    </source>
</evidence>
<reference evidence="14" key="1">
    <citation type="journal article" date="2019" name="Int. J. Syst. Evol. Microbiol.">
        <title>The Global Catalogue of Microorganisms (GCM) 10K type strain sequencing project: providing services to taxonomists for standard genome sequencing and annotation.</title>
        <authorList>
            <consortium name="The Broad Institute Genomics Platform"/>
            <consortium name="The Broad Institute Genome Sequencing Center for Infectious Disease"/>
            <person name="Wu L."/>
            <person name="Ma J."/>
        </authorList>
    </citation>
    <scope>NUCLEOTIDE SEQUENCE [LARGE SCALE GENOMIC DNA]</scope>
    <source>
        <strain evidence="14">JCM 3389</strain>
    </source>
</reference>
<dbReference type="Pfam" id="PF02424">
    <property type="entry name" value="ApbE"/>
    <property type="match status" value="1"/>
</dbReference>
<dbReference type="EC" id="2.7.1.180" evidence="2 11"/>
<dbReference type="SUPFAM" id="SSF143631">
    <property type="entry name" value="ApbE-like"/>
    <property type="match status" value="1"/>
</dbReference>
<accession>A0ABW4XW44</accession>
<dbReference type="PROSITE" id="PS51257">
    <property type="entry name" value="PROKAR_LIPOPROTEIN"/>
    <property type="match status" value="1"/>
</dbReference>
<evidence type="ECO:0000256" key="10">
    <source>
        <dbReference type="ARBA" id="ARBA00048540"/>
    </source>
</evidence>
<protein>
    <recommendedName>
        <fullName evidence="3 11">FAD:protein FMN transferase</fullName>
        <ecNumber evidence="2 11">2.7.1.180</ecNumber>
    </recommendedName>
    <alternativeName>
        <fullName evidence="9 11">Flavin transferase</fullName>
    </alternativeName>
</protein>
<evidence type="ECO:0000256" key="3">
    <source>
        <dbReference type="ARBA" id="ARBA00016337"/>
    </source>
</evidence>
<sequence>MLKNVLLFALIAFTFGCGSPQWIKNQNQGGALGTSYSIIYIADEPLDYQQEIDSVFQVMNQSMSTYVPSSDISKINEGDSTVVVDDMFKEVFDISTRVHQASNGYFDPTIGVLANAWGFGPGEQIQLDSLKVDSLLSYVGWDKVKLNSDNTITKANPAIRFDFNAVAKGYAIDRLGALLDSKGIQNYLVEVGGEVLAKGTNLVSGKQWTVGIDDPQVETGRQLKLIVTLEDKAMASSGNYRKFRIDPETGEKFVHTINPKTGYTKNSYVLATSVVANTCAVADAFATTFMAMDLEASKAILENHGELEAYIIYLDENGNTKEFMTSGFEKFVKQ</sequence>
<gene>
    <name evidence="13" type="ORF">ACFSJE_06790</name>
</gene>
<dbReference type="PANTHER" id="PTHR30040:SF2">
    <property type="entry name" value="FAD:PROTEIN FMN TRANSFERASE"/>
    <property type="match status" value="1"/>
</dbReference>
<keyword evidence="7 11" id="KW-0274">FAD</keyword>
<keyword evidence="5 11" id="KW-0808">Transferase</keyword>
<dbReference type="InterPro" id="IPR024932">
    <property type="entry name" value="ApbE"/>
</dbReference>
<comment type="catalytic activity">
    <reaction evidence="10 11 12">
        <text>L-threonyl-[protein] + FAD = FMN-L-threonyl-[protein] + AMP + H(+)</text>
        <dbReference type="Rhea" id="RHEA:36847"/>
        <dbReference type="Rhea" id="RHEA-COMP:11060"/>
        <dbReference type="Rhea" id="RHEA-COMP:11061"/>
        <dbReference type="ChEBI" id="CHEBI:15378"/>
        <dbReference type="ChEBI" id="CHEBI:30013"/>
        <dbReference type="ChEBI" id="CHEBI:57692"/>
        <dbReference type="ChEBI" id="CHEBI:74257"/>
        <dbReference type="ChEBI" id="CHEBI:456215"/>
        <dbReference type="EC" id="2.7.1.180"/>
    </reaction>
</comment>
<dbReference type="GO" id="GO:0016740">
    <property type="term" value="F:transferase activity"/>
    <property type="evidence" value="ECO:0007669"/>
    <property type="project" value="UniProtKB-KW"/>
</dbReference>
<evidence type="ECO:0000256" key="4">
    <source>
        <dbReference type="ARBA" id="ARBA00022630"/>
    </source>
</evidence>
<name>A0ABW4XW44_9FLAO</name>
<evidence type="ECO:0000256" key="2">
    <source>
        <dbReference type="ARBA" id="ARBA00011955"/>
    </source>
</evidence>
<organism evidence="13 14">
    <name type="scientific">Flagellimonas iocasae</name>
    <dbReference type="NCBI Taxonomy" id="2055905"/>
    <lineage>
        <taxon>Bacteria</taxon>
        <taxon>Pseudomonadati</taxon>
        <taxon>Bacteroidota</taxon>
        <taxon>Flavobacteriia</taxon>
        <taxon>Flavobacteriales</taxon>
        <taxon>Flavobacteriaceae</taxon>
        <taxon>Flagellimonas</taxon>
    </lineage>
</organism>
<keyword evidence="12" id="KW-0997">Cell inner membrane</keyword>
<comment type="cofactor">
    <cofactor evidence="1 12">
        <name>Mg(2+)</name>
        <dbReference type="ChEBI" id="CHEBI:18420"/>
    </cofactor>
</comment>
<keyword evidence="12" id="KW-0449">Lipoprotein</keyword>
<keyword evidence="8 11" id="KW-0460">Magnesium</keyword>
<evidence type="ECO:0000313" key="13">
    <source>
        <dbReference type="EMBL" id="MFD2099474.1"/>
    </source>
</evidence>
<dbReference type="Proteomes" id="UP001597342">
    <property type="component" value="Unassembled WGS sequence"/>
</dbReference>
<proteinExistence type="inferred from homology"/>
<evidence type="ECO:0000256" key="7">
    <source>
        <dbReference type="ARBA" id="ARBA00022827"/>
    </source>
</evidence>
<evidence type="ECO:0000256" key="11">
    <source>
        <dbReference type="PIRNR" id="PIRNR006268"/>
    </source>
</evidence>
<dbReference type="RefSeq" id="WP_379830231.1">
    <property type="nucleotide sequence ID" value="NZ_JBHUHU010000002.1"/>
</dbReference>
<keyword evidence="12" id="KW-1003">Cell membrane</keyword>
<evidence type="ECO:0000256" key="12">
    <source>
        <dbReference type="RuleBase" id="RU363002"/>
    </source>
</evidence>
<comment type="caution">
    <text evidence="13">The sequence shown here is derived from an EMBL/GenBank/DDBJ whole genome shotgun (WGS) entry which is preliminary data.</text>
</comment>
<dbReference type="Gene3D" id="3.10.520.10">
    <property type="entry name" value="ApbE-like domains"/>
    <property type="match status" value="1"/>
</dbReference>
<dbReference type="InterPro" id="IPR003374">
    <property type="entry name" value="ApbE-like_sf"/>
</dbReference>
<keyword evidence="6 11" id="KW-0479">Metal-binding</keyword>
<evidence type="ECO:0000313" key="14">
    <source>
        <dbReference type="Proteomes" id="UP001597342"/>
    </source>
</evidence>
<comment type="function">
    <text evidence="12">Flavin transferase that catalyzes the transfer of the FMN moiety of FAD and its covalent binding to the hydroxyl group of a threonine residue in a target flavoprotein.</text>
</comment>
<keyword evidence="12" id="KW-0472">Membrane</keyword>